<dbReference type="Pfam" id="PF00909">
    <property type="entry name" value="Ammonium_transp"/>
    <property type="match status" value="1"/>
</dbReference>
<keyword evidence="6 8" id="KW-0472">Membrane</keyword>
<dbReference type="STRING" id="706191.PANA_1009"/>
<feature type="domain" description="Ammonium transporter AmtB-like" evidence="10">
    <location>
        <begin position="40"/>
        <end position="433"/>
    </location>
</feature>
<dbReference type="GO" id="GO:0005886">
    <property type="term" value="C:plasma membrane"/>
    <property type="evidence" value="ECO:0007669"/>
    <property type="project" value="UniProtKB-SubCell"/>
</dbReference>
<evidence type="ECO:0000256" key="8">
    <source>
        <dbReference type="RuleBase" id="RU362002"/>
    </source>
</evidence>
<evidence type="ECO:0000256" key="6">
    <source>
        <dbReference type="ARBA" id="ARBA00023136"/>
    </source>
</evidence>
<protein>
    <recommendedName>
        <fullName evidence="8">Ammonium transporter</fullName>
    </recommendedName>
</protein>
<evidence type="ECO:0000256" key="5">
    <source>
        <dbReference type="ARBA" id="ARBA00022989"/>
    </source>
</evidence>
<evidence type="ECO:0000259" key="10">
    <source>
        <dbReference type="Pfam" id="PF00909"/>
    </source>
</evidence>
<evidence type="ECO:0000256" key="9">
    <source>
        <dbReference type="SAM" id="SignalP"/>
    </source>
</evidence>
<gene>
    <name evidence="11" type="primary">amtB</name>
    <name evidence="11" type="ordered locus">PANA_1009</name>
</gene>
<proteinExistence type="inferred from homology"/>
<evidence type="ECO:0000256" key="3">
    <source>
        <dbReference type="ARBA" id="ARBA00022448"/>
    </source>
</evidence>
<comment type="similarity">
    <text evidence="2 8">Belongs to the ammonia transporter channel (TC 1.A.11.2) family.</text>
</comment>
<reference evidence="11 12" key="1">
    <citation type="journal article" date="2010" name="J. Bacteriol.">
        <title>Genome sequence of Pantoea ananatis LMG20103, the causative agent of Eucalyptus blight and dieback.</title>
        <authorList>
            <person name="De Maayer P."/>
            <person name="Chan W.Y."/>
            <person name="Venter S.N."/>
            <person name="Toth I.K."/>
            <person name="Birch P.R."/>
            <person name="Joubert F."/>
            <person name="Coutinho T.A."/>
        </authorList>
    </citation>
    <scope>NUCLEOTIDE SEQUENCE [LARGE SCALE GENOMIC DNA]</scope>
    <source>
        <strain evidence="11 12">LMG 20103</strain>
    </source>
</reference>
<keyword evidence="4 8" id="KW-0812">Transmembrane</keyword>
<feature type="transmembrane region" description="Helical" evidence="8">
    <location>
        <begin position="255"/>
        <end position="274"/>
    </location>
</feature>
<keyword evidence="9" id="KW-0732">Signal</keyword>
<dbReference type="AlphaFoldDB" id="D4GLQ6"/>
<dbReference type="Proteomes" id="UP000001702">
    <property type="component" value="Chromosome"/>
</dbReference>
<dbReference type="HOGENOM" id="CLU_000445_33_0_6"/>
<evidence type="ECO:0000256" key="1">
    <source>
        <dbReference type="ARBA" id="ARBA00004141"/>
    </source>
</evidence>
<dbReference type="InterPro" id="IPR018047">
    <property type="entry name" value="Ammonium_transpt_CS"/>
</dbReference>
<feature type="signal peptide" evidence="9">
    <location>
        <begin position="1"/>
        <end position="28"/>
    </location>
</feature>
<dbReference type="KEGG" id="pam:PANA_1009"/>
<feature type="transmembrane region" description="Helical" evidence="8">
    <location>
        <begin position="224"/>
        <end position="243"/>
    </location>
</feature>
<dbReference type="InterPro" id="IPR029020">
    <property type="entry name" value="Ammonium/urea_transptr"/>
</dbReference>
<dbReference type="EMBL" id="CP001875">
    <property type="protein sequence ID" value="ADD76176.1"/>
    <property type="molecule type" value="Genomic_DNA"/>
</dbReference>
<dbReference type="PANTHER" id="PTHR43029:SF10">
    <property type="entry name" value="AMMONIUM TRANSPORTER MEP2"/>
    <property type="match status" value="1"/>
</dbReference>
<feature type="transmembrane region" description="Helical" evidence="8">
    <location>
        <begin position="343"/>
        <end position="362"/>
    </location>
</feature>
<feature type="chain" id="PRO_5003057967" description="Ammonium transporter" evidence="9">
    <location>
        <begin position="29"/>
        <end position="435"/>
    </location>
</feature>
<dbReference type="GO" id="GO:0008519">
    <property type="term" value="F:ammonium channel activity"/>
    <property type="evidence" value="ECO:0007669"/>
    <property type="project" value="InterPro"/>
</dbReference>
<name>D4GLQ6_PANAM</name>
<keyword evidence="5 8" id="KW-1133">Transmembrane helix</keyword>
<dbReference type="SUPFAM" id="SSF111352">
    <property type="entry name" value="Ammonium transporter"/>
    <property type="match status" value="1"/>
</dbReference>
<evidence type="ECO:0000313" key="11">
    <source>
        <dbReference type="EMBL" id="ADD76176.1"/>
    </source>
</evidence>
<dbReference type="Gene3D" id="1.10.3430.10">
    <property type="entry name" value="Ammonium transporter AmtB like domains"/>
    <property type="match status" value="1"/>
</dbReference>
<evidence type="ECO:0000256" key="4">
    <source>
        <dbReference type="ARBA" id="ARBA00022692"/>
    </source>
</evidence>
<feature type="transmembrane region" description="Helical" evidence="8">
    <location>
        <begin position="44"/>
        <end position="64"/>
    </location>
</feature>
<dbReference type="PROSITE" id="PS01219">
    <property type="entry name" value="AMMONIUM_TRANSP"/>
    <property type="match status" value="1"/>
</dbReference>
<feature type="transmembrane region" description="Helical" evidence="8">
    <location>
        <begin position="382"/>
        <end position="403"/>
    </location>
</feature>
<sequence length="435" mass="45399">MMGWKKMNKMLTKLGLTSLALLPSLAMAAAPAVADKADNAFMMICTALVLFMSIPGIALFYGGLIRGKNVLSMLTQVAVTFSLVCVLWVIYGYSLAFSEGNAFFGSFNWVMLKNIALTAVMGSFYQYIHVAFQASFACITVGLIVGAIAERIRFSAVLIFVAVWLTLAYLPIAHMVWAGGLLAQDGALDFAGGTVVHINAAVAGLVGAYLVGKRAGFGKEAFKPHNLPMVFTGTAILYVGWFGFNAGSASAANEIAALAFLNTVVATAAAVLAWTFGEWALRGKPSLLGACSGFIAGLVAITPACGYVGVGGALIIGLAGGLAGIWGVTTLKRWLRVDDPCDVFGVHGVCGIIGCILTGVFASSSLGGVGYAPGVTMGHQVAVQLFSVGVTIVWSAVVAFIGFKLADMIVGLRVPEEQEREGLDVNSHGENAYNH</sequence>
<dbReference type="NCBIfam" id="NF007947">
    <property type="entry name" value="PRK10666.1"/>
    <property type="match status" value="1"/>
</dbReference>
<feature type="transmembrane region" description="Helical" evidence="8">
    <location>
        <begin position="310"/>
        <end position="331"/>
    </location>
</feature>
<feature type="transmembrane region" description="Helical" evidence="8">
    <location>
        <begin position="71"/>
        <end position="91"/>
    </location>
</feature>
<feature type="transmembrane region" description="Helical" evidence="8">
    <location>
        <begin position="156"/>
        <end position="178"/>
    </location>
</feature>
<feature type="transmembrane region" description="Helical" evidence="8">
    <location>
        <begin position="286"/>
        <end position="304"/>
    </location>
</feature>
<evidence type="ECO:0000256" key="7">
    <source>
        <dbReference type="ARBA" id="ARBA00023177"/>
    </source>
</evidence>
<keyword evidence="12" id="KW-1185">Reference proteome</keyword>
<dbReference type="eggNOG" id="COG0004">
    <property type="taxonomic scope" value="Bacteria"/>
</dbReference>
<evidence type="ECO:0000256" key="2">
    <source>
        <dbReference type="ARBA" id="ARBA00005887"/>
    </source>
</evidence>
<dbReference type="InterPro" id="IPR024041">
    <property type="entry name" value="NH4_transpt_AmtB-like_dom"/>
</dbReference>
<dbReference type="NCBIfam" id="TIGR00836">
    <property type="entry name" value="amt"/>
    <property type="match status" value="1"/>
</dbReference>
<evidence type="ECO:0000313" key="12">
    <source>
        <dbReference type="Proteomes" id="UP000001702"/>
    </source>
</evidence>
<comment type="subcellular location">
    <subcellularLocation>
        <location evidence="8">Cell membrane</location>
        <topology evidence="8">Multi-pass membrane protein</topology>
    </subcellularLocation>
    <subcellularLocation>
        <location evidence="1">Membrane</location>
        <topology evidence="1">Multi-pass membrane protein</topology>
    </subcellularLocation>
</comment>
<keyword evidence="7 8" id="KW-0924">Ammonia transport</keyword>
<feature type="transmembrane region" description="Helical" evidence="8">
    <location>
        <begin position="190"/>
        <end position="212"/>
    </location>
</feature>
<feature type="transmembrane region" description="Helical" evidence="8">
    <location>
        <begin position="127"/>
        <end position="149"/>
    </location>
</feature>
<organism evidence="11 12">
    <name type="scientific">Pantoea ananatis (strain LMG 20103)</name>
    <dbReference type="NCBI Taxonomy" id="706191"/>
    <lineage>
        <taxon>Bacteria</taxon>
        <taxon>Pseudomonadati</taxon>
        <taxon>Pseudomonadota</taxon>
        <taxon>Gammaproteobacteria</taxon>
        <taxon>Enterobacterales</taxon>
        <taxon>Erwiniaceae</taxon>
        <taxon>Pantoea</taxon>
    </lineage>
</organism>
<keyword evidence="3 8" id="KW-0813">Transport</keyword>
<dbReference type="PRINTS" id="PR00342">
    <property type="entry name" value="RHESUSRHD"/>
</dbReference>
<dbReference type="PANTHER" id="PTHR43029">
    <property type="entry name" value="AMMONIUM TRANSPORTER MEP2"/>
    <property type="match status" value="1"/>
</dbReference>
<dbReference type="InterPro" id="IPR002229">
    <property type="entry name" value="RhesusRHD"/>
</dbReference>
<dbReference type="InterPro" id="IPR001905">
    <property type="entry name" value="Ammonium_transpt"/>
</dbReference>
<accession>D4GLQ6</accession>